<dbReference type="GO" id="GO:0016020">
    <property type="term" value="C:membrane"/>
    <property type="evidence" value="ECO:0007669"/>
    <property type="project" value="InterPro"/>
</dbReference>
<evidence type="ECO:0000256" key="10">
    <source>
        <dbReference type="ARBA" id="ARBA00023098"/>
    </source>
</evidence>
<dbReference type="GO" id="GO:0012505">
    <property type="term" value="C:endomembrane system"/>
    <property type="evidence" value="ECO:0007669"/>
    <property type="project" value="UniProtKB-SubCell"/>
</dbReference>
<dbReference type="Gene3D" id="1.20.120.1760">
    <property type="match status" value="1"/>
</dbReference>
<evidence type="ECO:0000256" key="9">
    <source>
        <dbReference type="ARBA" id="ARBA00022989"/>
    </source>
</evidence>
<comment type="subcellular location">
    <subcellularLocation>
        <location evidence="2">Endomembrane system</location>
        <topology evidence="2">Multi-pass membrane protein</topology>
    </subcellularLocation>
</comment>
<keyword evidence="6" id="KW-0444">Lipid biosynthesis</keyword>
<keyword evidence="11 16" id="KW-0472">Membrane</keyword>
<comment type="catalytic activity">
    <reaction evidence="1">
        <text>a CDP-1,2-diacyl-sn-glycerol + L-serine = a 1,2-diacyl-sn-glycero-3-phospho-L-serine + CMP + H(+)</text>
        <dbReference type="Rhea" id="RHEA:16913"/>
        <dbReference type="ChEBI" id="CHEBI:15378"/>
        <dbReference type="ChEBI" id="CHEBI:33384"/>
        <dbReference type="ChEBI" id="CHEBI:57262"/>
        <dbReference type="ChEBI" id="CHEBI:58332"/>
        <dbReference type="ChEBI" id="CHEBI:60377"/>
        <dbReference type="EC" id="2.7.8.8"/>
    </reaction>
</comment>
<organism evidence="17 18">
    <name type="scientific">Peribacillus glennii</name>
    <dbReference type="NCBI Taxonomy" id="2303991"/>
    <lineage>
        <taxon>Bacteria</taxon>
        <taxon>Bacillati</taxon>
        <taxon>Bacillota</taxon>
        <taxon>Bacilli</taxon>
        <taxon>Bacillales</taxon>
        <taxon>Bacillaceae</taxon>
        <taxon>Peribacillus</taxon>
    </lineage>
</organism>
<dbReference type="PROSITE" id="PS00379">
    <property type="entry name" value="CDP_ALCOHOL_P_TRANSF"/>
    <property type="match status" value="1"/>
</dbReference>
<keyword evidence="12" id="KW-0594">Phospholipid biosynthesis</keyword>
<protein>
    <recommendedName>
        <fullName evidence="5">CDP-diacylglycerol--serine O-phosphatidyltransferase</fullName>
        <ecNumber evidence="4">2.7.8.8</ecNumber>
    </recommendedName>
    <alternativeName>
        <fullName evidence="14">Phosphatidylserine synthase</fullName>
    </alternativeName>
</protein>
<feature type="transmembrane region" description="Helical" evidence="16">
    <location>
        <begin position="38"/>
        <end position="56"/>
    </location>
</feature>
<keyword evidence="10" id="KW-0443">Lipid metabolism</keyword>
<evidence type="ECO:0000256" key="7">
    <source>
        <dbReference type="ARBA" id="ARBA00022679"/>
    </source>
</evidence>
<evidence type="ECO:0000256" key="6">
    <source>
        <dbReference type="ARBA" id="ARBA00022516"/>
    </source>
</evidence>
<accession>A0A372LLH1</accession>
<evidence type="ECO:0000256" key="13">
    <source>
        <dbReference type="ARBA" id="ARBA00023264"/>
    </source>
</evidence>
<dbReference type="OrthoDB" id="9777147at2"/>
<dbReference type="Proteomes" id="UP000262939">
    <property type="component" value="Unassembled WGS sequence"/>
</dbReference>
<proteinExistence type="inferred from homology"/>
<dbReference type="NCBIfam" id="TIGR00473">
    <property type="entry name" value="pssA"/>
    <property type="match status" value="1"/>
</dbReference>
<evidence type="ECO:0000256" key="4">
    <source>
        <dbReference type="ARBA" id="ARBA00013174"/>
    </source>
</evidence>
<evidence type="ECO:0000256" key="12">
    <source>
        <dbReference type="ARBA" id="ARBA00023209"/>
    </source>
</evidence>
<comment type="similarity">
    <text evidence="3 15">Belongs to the CDP-alcohol phosphatidyltransferase class-I family.</text>
</comment>
<dbReference type="EC" id="2.7.8.8" evidence="4"/>
<evidence type="ECO:0000256" key="5">
    <source>
        <dbReference type="ARBA" id="ARBA00017171"/>
    </source>
</evidence>
<evidence type="ECO:0000256" key="15">
    <source>
        <dbReference type="RuleBase" id="RU003750"/>
    </source>
</evidence>
<feature type="transmembrane region" description="Helical" evidence="16">
    <location>
        <begin position="12"/>
        <end position="32"/>
    </location>
</feature>
<keyword evidence="18" id="KW-1185">Reference proteome</keyword>
<gene>
    <name evidence="17" type="primary">pssA</name>
    <name evidence="17" type="ORF">D0466_00455</name>
</gene>
<dbReference type="InterPro" id="IPR004533">
    <property type="entry name" value="CDP-diaglyc--ser_O-PTrfase"/>
</dbReference>
<dbReference type="InterPro" id="IPR000462">
    <property type="entry name" value="CDP-OH_P_trans"/>
</dbReference>
<evidence type="ECO:0000256" key="2">
    <source>
        <dbReference type="ARBA" id="ARBA00004127"/>
    </source>
</evidence>
<dbReference type="InterPro" id="IPR050324">
    <property type="entry name" value="CDP-alcohol_PTase-I"/>
</dbReference>
<dbReference type="AlphaFoldDB" id="A0A372LLH1"/>
<keyword evidence="8 16" id="KW-0812">Transmembrane</keyword>
<dbReference type="Pfam" id="PF01066">
    <property type="entry name" value="CDP-OH_P_transf"/>
    <property type="match status" value="1"/>
</dbReference>
<evidence type="ECO:0000256" key="14">
    <source>
        <dbReference type="ARBA" id="ARBA00032361"/>
    </source>
</evidence>
<dbReference type="InterPro" id="IPR048254">
    <property type="entry name" value="CDP_ALCOHOL_P_TRANSF_CS"/>
</dbReference>
<dbReference type="PANTHER" id="PTHR14269:SF61">
    <property type="entry name" value="CDP-DIACYLGLYCEROL--SERINE O-PHOSPHATIDYLTRANSFERASE"/>
    <property type="match status" value="1"/>
</dbReference>
<feature type="transmembrane region" description="Helical" evidence="16">
    <location>
        <begin position="151"/>
        <end position="167"/>
    </location>
</feature>
<evidence type="ECO:0000313" key="18">
    <source>
        <dbReference type="Proteomes" id="UP000262939"/>
    </source>
</evidence>
<dbReference type="InterPro" id="IPR043130">
    <property type="entry name" value="CDP-OH_PTrfase_TM_dom"/>
</dbReference>
<feature type="transmembrane region" description="Helical" evidence="16">
    <location>
        <begin position="77"/>
        <end position="94"/>
    </location>
</feature>
<keyword evidence="13" id="KW-1208">Phospholipid metabolism</keyword>
<evidence type="ECO:0000256" key="3">
    <source>
        <dbReference type="ARBA" id="ARBA00010441"/>
    </source>
</evidence>
<evidence type="ECO:0000313" key="17">
    <source>
        <dbReference type="EMBL" id="RFU66623.1"/>
    </source>
</evidence>
<dbReference type="GO" id="GO:0008654">
    <property type="term" value="P:phospholipid biosynthetic process"/>
    <property type="evidence" value="ECO:0007669"/>
    <property type="project" value="UniProtKB-KW"/>
</dbReference>
<keyword evidence="7 15" id="KW-0808">Transferase</keyword>
<reference evidence="17 18" key="1">
    <citation type="submission" date="2018-08" db="EMBL/GenBank/DDBJ databases">
        <title>Bacillus chawlae sp. nov., Bacillus glennii sp. nov., and Bacillus saganii sp. nov. Isolated from the Vehicle Assembly Building at Kennedy Space Center where the Viking Spacecraft were Assembled.</title>
        <authorList>
            <person name="Seuylemezian A."/>
            <person name="Vaishampayan P."/>
        </authorList>
    </citation>
    <scope>NUCLEOTIDE SEQUENCE [LARGE SCALE GENOMIC DNA]</scope>
    <source>
        <strain evidence="17 18">V44-8</strain>
    </source>
</reference>
<dbReference type="PANTHER" id="PTHR14269">
    <property type="entry name" value="CDP-DIACYLGLYCEROL--GLYCEROL-3-PHOSPHATE 3-PHOSPHATIDYLTRANSFERASE-RELATED"/>
    <property type="match status" value="1"/>
</dbReference>
<evidence type="ECO:0000256" key="1">
    <source>
        <dbReference type="ARBA" id="ARBA00000287"/>
    </source>
</evidence>
<sequence>MLKGGPFVSKRLVQTIPNLFSLGNLLCGIFSITANMNGFLRLAAMLLFLAAFLDLFDGRIARRLKVNSELGVGLDSLADIISFGVAPILIFYTLAPHSWLTSFAFMIYPTMGALRLARFNANPTFGYFIGIPITFAGLVMALMGAFHYSNAYVTILLAVLMVSPIRVNKL</sequence>
<feature type="transmembrane region" description="Helical" evidence="16">
    <location>
        <begin position="124"/>
        <end position="145"/>
    </location>
</feature>
<evidence type="ECO:0000256" key="8">
    <source>
        <dbReference type="ARBA" id="ARBA00022692"/>
    </source>
</evidence>
<dbReference type="GO" id="GO:0003882">
    <property type="term" value="F:CDP-diacylglycerol-serine O-phosphatidyltransferase activity"/>
    <property type="evidence" value="ECO:0007669"/>
    <property type="project" value="UniProtKB-EC"/>
</dbReference>
<dbReference type="EMBL" id="QVTD01000001">
    <property type="protein sequence ID" value="RFU66623.1"/>
    <property type="molecule type" value="Genomic_DNA"/>
</dbReference>
<name>A0A372LLH1_9BACI</name>
<evidence type="ECO:0000256" key="11">
    <source>
        <dbReference type="ARBA" id="ARBA00023136"/>
    </source>
</evidence>
<evidence type="ECO:0000256" key="16">
    <source>
        <dbReference type="SAM" id="Phobius"/>
    </source>
</evidence>
<comment type="caution">
    <text evidence="17">The sequence shown here is derived from an EMBL/GenBank/DDBJ whole genome shotgun (WGS) entry which is preliminary data.</text>
</comment>
<keyword evidence="9 16" id="KW-1133">Transmembrane helix</keyword>